<evidence type="ECO:0000256" key="2">
    <source>
        <dbReference type="PIRSR" id="PIRSR613078-2"/>
    </source>
</evidence>
<gene>
    <name evidence="3" type="ORF">G1H10_27805</name>
</gene>
<evidence type="ECO:0000313" key="4">
    <source>
        <dbReference type="Proteomes" id="UP000475214"/>
    </source>
</evidence>
<feature type="binding site" evidence="2">
    <location>
        <position position="63"/>
    </location>
    <ligand>
        <name>substrate</name>
    </ligand>
</feature>
<dbReference type="GO" id="GO:0005737">
    <property type="term" value="C:cytoplasm"/>
    <property type="evidence" value="ECO:0007669"/>
    <property type="project" value="TreeGrafter"/>
</dbReference>
<dbReference type="EMBL" id="JAAGOA010000027">
    <property type="protein sequence ID" value="NEE03980.1"/>
    <property type="molecule type" value="Genomic_DNA"/>
</dbReference>
<dbReference type="SMART" id="SM00855">
    <property type="entry name" value="PGAM"/>
    <property type="match status" value="1"/>
</dbReference>
<dbReference type="InterPro" id="IPR050275">
    <property type="entry name" value="PGM_Phosphatase"/>
</dbReference>
<dbReference type="GO" id="GO:0016791">
    <property type="term" value="F:phosphatase activity"/>
    <property type="evidence" value="ECO:0007669"/>
    <property type="project" value="TreeGrafter"/>
</dbReference>
<dbReference type="RefSeq" id="WP_163744116.1">
    <property type="nucleotide sequence ID" value="NZ_JAAGOA010000027.1"/>
</dbReference>
<dbReference type="PANTHER" id="PTHR48100:SF1">
    <property type="entry name" value="HISTIDINE PHOSPHATASE FAMILY PROTEIN-RELATED"/>
    <property type="match status" value="1"/>
</dbReference>
<dbReference type="AlphaFoldDB" id="A0A6L9SIT1"/>
<feature type="active site" description="Tele-phosphohistidine intermediate" evidence="1">
    <location>
        <position position="9"/>
    </location>
</feature>
<feature type="binding site" evidence="2">
    <location>
        <begin position="87"/>
        <end position="90"/>
    </location>
    <ligand>
        <name>substrate</name>
    </ligand>
</feature>
<dbReference type="Pfam" id="PF00300">
    <property type="entry name" value="His_Phos_1"/>
    <property type="match status" value="1"/>
</dbReference>
<evidence type="ECO:0000313" key="3">
    <source>
        <dbReference type="EMBL" id="NEE03980.1"/>
    </source>
</evidence>
<dbReference type="Proteomes" id="UP000475214">
    <property type="component" value="Unassembled WGS sequence"/>
</dbReference>
<dbReference type="InterPro" id="IPR013078">
    <property type="entry name" value="His_Pase_superF_clade-1"/>
</dbReference>
<accession>A0A6L9SIT1</accession>
<organism evidence="3 4">
    <name type="scientific">Phytoactinopolyspora halotolerans</name>
    <dbReference type="NCBI Taxonomy" id="1981512"/>
    <lineage>
        <taxon>Bacteria</taxon>
        <taxon>Bacillati</taxon>
        <taxon>Actinomycetota</taxon>
        <taxon>Actinomycetes</taxon>
        <taxon>Jiangellales</taxon>
        <taxon>Jiangellaceae</taxon>
        <taxon>Phytoactinopolyspora</taxon>
    </lineage>
</organism>
<dbReference type="Gene3D" id="3.40.50.1240">
    <property type="entry name" value="Phosphoglycerate mutase-like"/>
    <property type="match status" value="1"/>
</dbReference>
<keyword evidence="4" id="KW-1185">Reference proteome</keyword>
<dbReference type="CDD" id="cd07067">
    <property type="entry name" value="HP_PGM_like"/>
    <property type="match status" value="1"/>
</dbReference>
<evidence type="ECO:0000256" key="1">
    <source>
        <dbReference type="PIRSR" id="PIRSR613078-1"/>
    </source>
</evidence>
<name>A0A6L9SIT1_9ACTN</name>
<comment type="caution">
    <text evidence="3">The sequence shown here is derived from an EMBL/GenBank/DDBJ whole genome shotgun (WGS) entry which is preliminary data.</text>
</comment>
<feature type="active site" description="Proton donor/acceptor" evidence="1">
    <location>
        <position position="87"/>
    </location>
</feature>
<proteinExistence type="predicted"/>
<dbReference type="InterPro" id="IPR029033">
    <property type="entry name" value="His_PPase_superfam"/>
</dbReference>
<dbReference type="PANTHER" id="PTHR48100">
    <property type="entry name" value="BROAD-SPECIFICITY PHOSPHATASE YOR283W-RELATED"/>
    <property type="match status" value="1"/>
</dbReference>
<sequence length="209" mass="22873">MKNVYVVTHPESTHHLDGLVGGWYDSGLSDRGVAHARAIAEALASRLPSPTADVEIYTSDLLRARRTAEIIAEHLGVSLIVDPDLREKSYGVAGGKPQAWLDERFIPPPEHGERMRHDEGIEGAETKWDMAVRAYAAMKRIQASAAPRQIVVSHGGTATFLLAAWVGMPIEAAGLVSFRFTSGGISLLRKDDYFHNHQVSELNDVSHLT</sequence>
<protein>
    <submittedName>
        <fullName evidence="3">Histidine phosphatase family protein</fullName>
    </submittedName>
</protein>
<reference evidence="3 4" key="1">
    <citation type="submission" date="2020-02" db="EMBL/GenBank/DDBJ databases">
        <authorList>
            <person name="Li X.-J."/>
            <person name="Han X.-M."/>
        </authorList>
    </citation>
    <scope>NUCLEOTIDE SEQUENCE [LARGE SCALE GENOMIC DNA]</scope>
    <source>
        <strain evidence="3 4">CCTCC AB 2017055</strain>
    </source>
</reference>
<dbReference type="SUPFAM" id="SSF53254">
    <property type="entry name" value="Phosphoglycerate mutase-like"/>
    <property type="match status" value="1"/>
</dbReference>